<evidence type="ECO:0000313" key="1">
    <source>
        <dbReference type="EMBL" id="KAJ8620723.1"/>
    </source>
</evidence>
<evidence type="ECO:0000313" key="2">
    <source>
        <dbReference type="Proteomes" id="UP001234297"/>
    </source>
</evidence>
<dbReference type="EMBL" id="CM056817">
    <property type="protein sequence ID" value="KAJ8620723.1"/>
    <property type="molecule type" value="Genomic_DNA"/>
</dbReference>
<keyword evidence="2" id="KW-1185">Reference proteome</keyword>
<protein>
    <submittedName>
        <fullName evidence="1">Uncharacterized protein</fullName>
    </submittedName>
</protein>
<organism evidence="1 2">
    <name type="scientific">Persea americana</name>
    <name type="common">Avocado</name>
    <dbReference type="NCBI Taxonomy" id="3435"/>
    <lineage>
        <taxon>Eukaryota</taxon>
        <taxon>Viridiplantae</taxon>
        <taxon>Streptophyta</taxon>
        <taxon>Embryophyta</taxon>
        <taxon>Tracheophyta</taxon>
        <taxon>Spermatophyta</taxon>
        <taxon>Magnoliopsida</taxon>
        <taxon>Magnoliidae</taxon>
        <taxon>Laurales</taxon>
        <taxon>Lauraceae</taxon>
        <taxon>Persea</taxon>
    </lineage>
</organism>
<gene>
    <name evidence="1" type="ORF">MRB53_029252</name>
</gene>
<comment type="caution">
    <text evidence="1">The sequence shown here is derived from an EMBL/GenBank/DDBJ whole genome shotgun (WGS) entry which is preliminary data.</text>
</comment>
<reference evidence="1 2" key="1">
    <citation type="journal article" date="2022" name="Hortic Res">
        <title>A haplotype resolved chromosomal level avocado genome allows analysis of novel avocado genes.</title>
        <authorList>
            <person name="Nath O."/>
            <person name="Fletcher S.J."/>
            <person name="Hayward A."/>
            <person name="Shaw L.M."/>
            <person name="Masouleh A.K."/>
            <person name="Furtado A."/>
            <person name="Henry R.J."/>
            <person name="Mitter N."/>
        </authorList>
    </citation>
    <scope>NUCLEOTIDE SEQUENCE [LARGE SCALE GENOMIC DNA]</scope>
    <source>
        <strain evidence="2">cv. Hass</strain>
    </source>
</reference>
<accession>A0ACC2KI31</accession>
<proteinExistence type="predicted"/>
<sequence>MGLASNRRRLASHRCASRPSPESMARRRLRTRKQGAPARNIHASIRNSSARCKKERHFHFHISRFGIIMADLESFLASQVFGERDRTKCPLATDIEPCMGEDEIGDSCSAREVSGGDANLEPYVGMEFQTEEAAFSFYTEYARHMGFGIRKKSTRYSKCDKKLIATQYVCHKEGFKPSNGTVKNPRPTTREGCKARIRLKKMDSGKWVVHDVEKDHNHALAGPPTVKHLRSHKKKVDVEHYIVVDKMEINSAVRNQFEENPNLEPCAGMEFDSQEAAHAFYNEYARLSGFSTHKRSTRYSRRDKTLIAIRYECSKAVFKQSNETNKSRQPMIRVGCQAMVKVKKKDSGKWFIHSVEKEHNHELDRPKEMHCLPSHRKLSANVKCLMNPSLPSISNIGLTKNDGKNCDEQSRRLTLARGEAKAVVEYCKHKQAENPSFFYSIEIDDEEHMRNVFWAEAKSRMASNYFGDVVALDTTYLMKKFHTPLATFTGVNHHGQSVLLGCALLADLSASSLAWFFQTWLIAMSGQHPISIITEQDRAIQTAVSEVFPETHHRLCMSDIERNVFETWSHMSNEYGNFVEEFDKCIYQTDTVDEFELRWGLLLNAFGLRENEWLKILYEDRRQWVPVHLRGKFFAGMSTAHGREGINPFFYGHVSEETTLQEFLPLYDLSLQNHYDKEFRADYETMYTKPNLMVSSPLEKQAADVYTREVFKKFQVEIRETGSYYARKTVENGSIITYMVAKFGEEKNYTVRMNVSEMRVYCTCDLFEFVGILCRHALRVFMATNIFTIPPHYILKRWTKDAKSRLVLNDCHVRASHDLSESMIVRYNDLCQLSIKFAAEAALSLESYNVALSSLQEALGKVVIANDSHASLAHPDIVCSNHQQKVTEANQLNLSNFRASRDSQYLVTKGDPPTKRLRLGLDMNTCKIKMRLCRNCKKMGHNICTCKEILHDIQTGQLDLGIPVPANQCSTQDNLTDSWSLSLWM</sequence>
<dbReference type="Proteomes" id="UP001234297">
    <property type="component" value="Chromosome 9"/>
</dbReference>
<name>A0ACC2KI31_PERAE</name>